<evidence type="ECO:0000313" key="3">
    <source>
        <dbReference type="Proteomes" id="UP001527181"/>
    </source>
</evidence>
<gene>
    <name evidence="2" type="ORF">M5X12_17765</name>
</gene>
<feature type="chain" id="PRO_5047057498" evidence="1">
    <location>
        <begin position="27"/>
        <end position="55"/>
    </location>
</feature>
<keyword evidence="1" id="KW-0732">Signal</keyword>
<name>A0ABT4H0G9_PAEAL</name>
<keyword evidence="3" id="KW-1185">Reference proteome</keyword>
<dbReference type="EMBL" id="JAMDNP010000034">
    <property type="protein sequence ID" value="MCY9762419.1"/>
    <property type="molecule type" value="Genomic_DNA"/>
</dbReference>
<protein>
    <submittedName>
        <fullName evidence="2">Uncharacterized protein</fullName>
    </submittedName>
</protein>
<dbReference type="RefSeq" id="WP_163978729.1">
    <property type="nucleotide sequence ID" value="NZ_JAMDMG010000038.1"/>
</dbReference>
<reference evidence="2 3" key="1">
    <citation type="submission" date="2022-05" db="EMBL/GenBank/DDBJ databases">
        <title>Genome Sequencing of Bee-Associated Microbes.</title>
        <authorList>
            <person name="Dunlap C."/>
        </authorList>
    </citation>
    <scope>NUCLEOTIDE SEQUENCE [LARGE SCALE GENOMIC DNA]</scope>
    <source>
        <strain evidence="2 3">NRRL B-04010</strain>
    </source>
</reference>
<dbReference type="Proteomes" id="UP001527181">
    <property type="component" value="Unassembled WGS sequence"/>
</dbReference>
<organism evidence="2 3">
    <name type="scientific">Paenibacillus alvei</name>
    <name type="common">Bacillus alvei</name>
    <dbReference type="NCBI Taxonomy" id="44250"/>
    <lineage>
        <taxon>Bacteria</taxon>
        <taxon>Bacillati</taxon>
        <taxon>Bacillota</taxon>
        <taxon>Bacilli</taxon>
        <taxon>Bacillales</taxon>
        <taxon>Paenibacillaceae</taxon>
        <taxon>Paenibacillus</taxon>
    </lineage>
</organism>
<sequence length="55" mass="5881">MKKKIITLCASLLMASMLLIPSIANGLSDVKCQAAKTSVNYVVMFGGGHDVDIPW</sequence>
<feature type="signal peptide" evidence="1">
    <location>
        <begin position="1"/>
        <end position="26"/>
    </location>
</feature>
<proteinExistence type="predicted"/>
<evidence type="ECO:0000313" key="2">
    <source>
        <dbReference type="EMBL" id="MCY9762419.1"/>
    </source>
</evidence>
<evidence type="ECO:0000256" key="1">
    <source>
        <dbReference type="SAM" id="SignalP"/>
    </source>
</evidence>
<accession>A0ABT4H0G9</accession>
<comment type="caution">
    <text evidence="2">The sequence shown here is derived from an EMBL/GenBank/DDBJ whole genome shotgun (WGS) entry which is preliminary data.</text>
</comment>